<feature type="region of interest" description="Disordered" evidence="6">
    <location>
        <begin position="507"/>
        <end position="536"/>
    </location>
</feature>
<feature type="compositionally biased region" description="Low complexity" evidence="6">
    <location>
        <begin position="695"/>
        <end position="706"/>
    </location>
</feature>
<dbReference type="PANTHER" id="PTHR44329">
    <property type="entry name" value="SERINE/THREONINE-PROTEIN KINASE TNNI3K-RELATED"/>
    <property type="match status" value="1"/>
</dbReference>
<feature type="compositionally biased region" description="Low complexity" evidence="6">
    <location>
        <begin position="369"/>
        <end position="380"/>
    </location>
</feature>
<evidence type="ECO:0000313" key="10">
    <source>
        <dbReference type="Proteomes" id="UP001055712"/>
    </source>
</evidence>
<feature type="compositionally biased region" description="Pro residues" evidence="6">
    <location>
        <begin position="331"/>
        <end position="366"/>
    </location>
</feature>
<feature type="transmembrane region" description="Helical" evidence="7">
    <location>
        <begin position="383"/>
        <end position="406"/>
    </location>
</feature>
<organism evidence="9 10">
    <name type="scientific">Chlorella vulgaris</name>
    <name type="common">Green alga</name>
    <dbReference type="NCBI Taxonomy" id="3077"/>
    <lineage>
        <taxon>Eukaryota</taxon>
        <taxon>Viridiplantae</taxon>
        <taxon>Chlorophyta</taxon>
        <taxon>core chlorophytes</taxon>
        <taxon>Trebouxiophyceae</taxon>
        <taxon>Chlorellales</taxon>
        <taxon>Chlorellaceae</taxon>
        <taxon>Chlorella clade</taxon>
        <taxon>Chlorella</taxon>
    </lineage>
</organism>
<feature type="compositionally biased region" description="Low complexity" evidence="6">
    <location>
        <begin position="779"/>
        <end position="789"/>
    </location>
</feature>
<evidence type="ECO:0000256" key="7">
    <source>
        <dbReference type="SAM" id="Phobius"/>
    </source>
</evidence>
<feature type="region of interest" description="Disordered" evidence="6">
    <location>
        <begin position="1124"/>
        <end position="1164"/>
    </location>
</feature>
<evidence type="ECO:0000313" key="9">
    <source>
        <dbReference type="EMBL" id="KAI3430797.1"/>
    </source>
</evidence>
<dbReference type="Gene3D" id="1.10.510.10">
    <property type="entry name" value="Transferase(Phosphotransferase) domain 1"/>
    <property type="match status" value="1"/>
</dbReference>
<dbReference type="SUPFAM" id="SSF56112">
    <property type="entry name" value="Protein kinase-like (PK-like)"/>
    <property type="match status" value="1"/>
</dbReference>
<comment type="caution">
    <text evidence="9">The sequence shown here is derived from an EMBL/GenBank/DDBJ whole genome shotgun (WGS) entry which is preliminary data.</text>
</comment>
<dbReference type="PANTHER" id="PTHR44329:SF214">
    <property type="entry name" value="PROTEIN KINASE DOMAIN-CONTAINING PROTEIN"/>
    <property type="match status" value="1"/>
</dbReference>
<dbReference type="GO" id="GO:0030248">
    <property type="term" value="F:cellulose binding"/>
    <property type="evidence" value="ECO:0007669"/>
    <property type="project" value="InterPro"/>
</dbReference>
<evidence type="ECO:0000256" key="5">
    <source>
        <dbReference type="PROSITE-ProRule" id="PRU10141"/>
    </source>
</evidence>
<dbReference type="InterPro" id="IPR008965">
    <property type="entry name" value="CBM2/CBM3_carb-bd_dom_sf"/>
</dbReference>
<reference evidence="9" key="2">
    <citation type="submission" date="2020-11" db="EMBL/GenBank/DDBJ databases">
        <authorList>
            <person name="Cecchin M."/>
            <person name="Marcolungo L."/>
            <person name="Rossato M."/>
            <person name="Girolomoni L."/>
            <person name="Cosentino E."/>
            <person name="Cuine S."/>
            <person name="Li-Beisson Y."/>
            <person name="Delledonne M."/>
            <person name="Ballottari M."/>
        </authorList>
    </citation>
    <scope>NUCLEOTIDE SEQUENCE</scope>
    <source>
        <strain evidence="9">211/11P</strain>
        <tissue evidence="9">Whole cell</tissue>
    </source>
</reference>
<dbReference type="InterPro" id="IPR008271">
    <property type="entry name" value="Ser/Thr_kinase_AS"/>
</dbReference>
<keyword evidence="7" id="KW-1133">Transmembrane helix</keyword>
<dbReference type="InterPro" id="IPR017441">
    <property type="entry name" value="Protein_kinase_ATP_BS"/>
</dbReference>
<dbReference type="GO" id="GO:0005524">
    <property type="term" value="F:ATP binding"/>
    <property type="evidence" value="ECO:0007669"/>
    <property type="project" value="UniProtKB-UniRule"/>
</dbReference>
<dbReference type="InterPro" id="IPR011009">
    <property type="entry name" value="Kinase-like_dom_sf"/>
</dbReference>
<feature type="region of interest" description="Disordered" evidence="6">
    <location>
        <begin position="414"/>
        <end position="456"/>
    </location>
</feature>
<evidence type="ECO:0000256" key="3">
    <source>
        <dbReference type="ARBA" id="ARBA00022777"/>
    </source>
</evidence>
<keyword evidence="7" id="KW-0472">Membrane</keyword>
<dbReference type="EMBL" id="SIDB01000007">
    <property type="protein sequence ID" value="KAI3430797.1"/>
    <property type="molecule type" value="Genomic_DNA"/>
</dbReference>
<feature type="region of interest" description="Disordered" evidence="6">
    <location>
        <begin position="66"/>
        <end position="85"/>
    </location>
</feature>
<dbReference type="Pfam" id="PF00069">
    <property type="entry name" value="Pkinase"/>
    <property type="match status" value="1"/>
</dbReference>
<evidence type="ECO:0000256" key="4">
    <source>
        <dbReference type="ARBA" id="ARBA00022840"/>
    </source>
</evidence>
<keyword evidence="4 5" id="KW-0067">ATP-binding</keyword>
<gene>
    <name evidence="9" type="ORF">D9Q98_009209</name>
</gene>
<evidence type="ECO:0000256" key="6">
    <source>
        <dbReference type="SAM" id="MobiDB-lite"/>
    </source>
</evidence>
<evidence type="ECO:0000256" key="1">
    <source>
        <dbReference type="ARBA" id="ARBA00022679"/>
    </source>
</evidence>
<dbReference type="Proteomes" id="UP001055712">
    <property type="component" value="Unassembled WGS sequence"/>
</dbReference>
<keyword evidence="7" id="KW-0812">Transmembrane</keyword>
<feature type="domain" description="Protein kinase" evidence="8">
    <location>
        <begin position="823"/>
        <end position="1085"/>
    </location>
</feature>
<accession>A0A9D4YX18</accession>
<evidence type="ECO:0000256" key="2">
    <source>
        <dbReference type="ARBA" id="ARBA00022741"/>
    </source>
</evidence>
<dbReference type="InterPro" id="IPR000719">
    <property type="entry name" value="Prot_kinase_dom"/>
</dbReference>
<feature type="region of interest" description="Disordered" evidence="6">
    <location>
        <begin position="679"/>
        <end position="743"/>
    </location>
</feature>
<feature type="region of interest" description="Disordered" evidence="6">
    <location>
        <begin position="331"/>
        <end position="380"/>
    </location>
</feature>
<feature type="compositionally biased region" description="Low complexity" evidence="6">
    <location>
        <begin position="524"/>
        <end position="536"/>
    </location>
</feature>
<dbReference type="AlphaFoldDB" id="A0A9D4YX18"/>
<dbReference type="GO" id="GO:0004674">
    <property type="term" value="F:protein serine/threonine kinase activity"/>
    <property type="evidence" value="ECO:0007669"/>
    <property type="project" value="TreeGrafter"/>
</dbReference>
<keyword evidence="10" id="KW-1185">Reference proteome</keyword>
<name>A0A9D4YX18_CHLVU</name>
<dbReference type="OrthoDB" id="536504at2759"/>
<dbReference type="Gene3D" id="2.60.40.710">
    <property type="entry name" value="Endoglucanase-like"/>
    <property type="match status" value="1"/>
</dbReference>
<sequence length="1164" mass="122432">MTPDSSTVVLESGIGATNRSIPPQDGLLFSFLGTKGSGALSPTNPYNVGALQDVLFNNQRCSWVRPSVPAAPPQPPPSVASAADGQPTDLQVEYTPIEYVGQELVGTFSQFLVRLRNMRNTSAIDLSSLAVQYWFAGPLDGAPLFADFAPQQFFSAQCDWATTGSETVYIDVRPGLEGVPGASFYLNISMTEKAGLLLPNGDSAVPAFFLGKGVEVMDILDYSFLDTPELPVNSENTTIIPRLSVANPHIPAFLNGSLVWGSLPAAPAPAPQAEAASAAPGGSAGVAAGPGLPDGVTCERSGEGKGQTCGLVAVYCCEGVEEVSPVIPDVWPPPLPEPPAGEPAAEPLPLPPLSPAPSTPALPPIGAPSSSSNTSKQSGSTGVIAGVAAGVAGAAALAGAAAWILLRRRRRRRRQTEQGKLVGLASEPTPPELQLSENGKDEFTPRSHSGGSGGTLSALLPMGTAYKGSPYRVPATGHSHDLSVMVSGSRLPPLWGGPPAAGGLPAGYLLPGGDFDRGGGGGSHQSSPSKSGSQVPLLRRQLSGQLSGGLLKFPSGLSAVSSSHDNPIFDTPSNSGGSRLVAGSPLAVAAAAAAGRCADGPADGTQQSVLPQRIGSWEMHSQVLTQQAFAQVHAAAAAAAAAAERQQQLQQQAEGSEEGWRPDIQALLHRKGATAPVLLGDFSEHTRKRRRHRSNCSGLASSAGAAAGEGGSGGSDTSSSSSSSSSCCGGGCERHGSASSSNSRLADWQMRRSKSWDGCLQHTASLCDSLPLFLRRQQRRPQPAAQLPHSIPPMPPLAPPVLPSSQPAADVDLDVDYVREVQPFLGRCLGTGGFGSVYECSWRGRRVAVKTLPQFGPGQPCSDGMFAAMLREIELASKFSSDRLVKVYGACTADRAHVALIMELLEGGSLHQRIYDRCRRRMGYLEILQLAHDAAAGLAYLHPSVVHRDLKPQNILLDEEGRAKLADFGISRVKDPTKSYLSQVTNDNGTPMYMAPEQFNGSRVDEKVDVYALGIILNECYTRRQPWKDSQHFFQIILKVAINGERPWLDPDCPEPLRRLITKCWHQDPHMRPSCAEVMRLTAFMIQEELHRWTSLQSGGGGGGNGHVRLPTAARAHSSCLLPASRAASMPPASPRSPAAAAAEQLQQQRQGKEKQPAAVNQGR</sequence>
<evidence type="ECO:0000259" key="8">
    <source>
        <dbReference type="PROSITE" id="PS50011"/>
    </source>
</evidence>
<dbReference type="InterPro" id="IPR051681">
    <property type="entry name" value="Ser/Thr_Kinases-Pseudokinases"/>
</dbReference>
<dbReference type="SMART" id="SM00220">
    <property type="entry name" value="S_TKc"/>
    <property type="match status" value="1"/>
</dbReference>
<feature type="compositionally biased region" description="Low complexity" evidence="6">
    <location>
        <begin position="1124"/>
        <end position="1150"/>
    </location>
</feature>
<keyword evidence="1" id="KW-0808">Transferase</keyword>
<feature type="compositionally biased region" description="Low complexity" evidence="6">
    <location>
        <begin position="715"/>
        <end position="727"/>
    </location>
</feature>
<keyword evidence="2 5" id="KW-0547">Nucleotide-binding</keyword>
<protein>
    <recommendedName>
        <fullName evidence="8">Protein kinase domain-containing protein</fullName>
    </recommendedName>
</protein>
<dbReference type="InterPro" id="IPR036966">
    <property type="entry name" value="CBM3_sf"/>
</dbReference>
<feature type="compositionally biased region" description="Pro residues" evidence="6">
    <location>
        <begin position="69"/>
        <end position="78"/>
    </location>
</feature>
<proteinExistence type="predicted"/>
<feature type="region of interest" description="Disordered" evidence="6">
    <location>
        <begin position="779"/>
        <end position="805"/>
    </location>
</feature>
<feature type="compositionally biased region" description="Pro residues" evidence="6">
    <location>
        <begin position="790"/>
        <end position="802"/>
    </location>
</feature>
<feature type="binding site" evidence="5">
    <location>
        <position position="850"/>
    </location>
    <ligand>
        <name>ATP</name>
        <dbReference type="ChEBI" id="CHEBI:30616"/>
    </ligand>
</feature>
<dbReference type="CDD" id="cd13999">
    <property type="entry name" value="STKc_MAP3K-like"/>
    <property type="match status" value="1"/>
</dbReference>
<dbReference type="SUPFAM" id="SSF49384">
    <property type="entry name" value="Carbohydrate-binding domain"/>
    <property type="match status" value="1"/>
</dbReference>
<dbReference type="GO" id="GO:0005975">
    <property type="term" value="P:carbohydrate metabolic process"/>
    <property type="evidence" value="ECO:0007669"/>
    <property type="project" value="InterPro"/>
</dbReference>
<dbReference type="PROSITE" id="PS50011">
    <property type="entry name" value="PROTEIN_KINASE_DOM"/>
    <property type="match status" value="1"/>
</dbReference>
<dbReference type="PROSITE" id="PS00108">
    <property type="entry name" value="PROTEIN_KINASE_ST"/>
    <property type="match status" value="1"/>
</dbReference>
<dbReference type="PROSITE" id="PS00107">
    <property type="entry name" value="PROTEIN_KINASE_ATP"/>
    <property type="match status" value="1"/>
</dbReference>
<keyword evidence="3" id="KW-0418">Kinase</keyword>
<reference evidence="9" key="1">
    <citation type="journal article" date="2019" name="Plant J.">
        <title>Chlorella vulgaris genome assembly and annotation reveals the molecular basis for metabolic acclimation to high light conditions.</title>
        <authorList>
            <person name="Cecchin M."/>
            <person name="Marcolungo L."/>
            <person name="Rossato M."/>
            <person name="Girolomoni L."/>
            <person name="Cosentino E."/>
            <person name="Cuine S."/>
            <person name="Li-Beisson Y."/>
            <person name="Delledonne M."/>
            <person name="Ballottari M."/>
        </authorList>
    </citation>
    <scope>NUCLEOTIDE SEQUENCE</scope>
    <source>
        <strain evidence="9">211/11P</strain>
    </source>
</reference>